<sequence>MNVTHKLAVLFDFDGVIVDSETQYTVFWNEQGRKYHPEIADFGLLIKGQTLTQIYERYFAHQEAVQRDITAALDAFETRMSFDYIPGVETFLHELREQGIPSAIVTSSNNKKMANAYRAHPELQTSVDCILTADHFTHSKPHPECFLMGAETLGLAPAQCVVFEDSFHGLEAGNRAGMTVIGLATTNPAERIAPWAKAVIPDFRGFTVEKMKEIMGNVQING</sequence>
<gene>
    <name evidence="1" type="ORF">EVA_05681</name>
</gene>
<dbReference type="PANTHER" id="PTHR43481:SF4">
    <property type="entry name" value="GLYCEROL-1-PHOSPHATE PHOSPHOHYDROLASE 1-RELATED"/>
    <property type="match status" value="1"/>
</dbReference>
<dbReference type="PANTHER" id="PTHR43481">
    <property type="entry name" value="FRUCTOSE-1-PHOSPHATE PHOSPHATASE"/>
    <property type="match status" value="1"/>
</dbReference>
<dbReference type="InterPro" id="IPR006439">
    <property type="entry name" value="HAD-SF_hydro_IA"/>
</dbReference>
<accession>J9D0W8</accession>
<dbReference type="SFLD" id="SFLDS00003">
    <property type="entry name" value="Haloacid_Dehalogenase"/>
    <property type="match status" value="1"/>
</dbReference>
<dbReference type="Gene3D" id="1.10.150.240">
    <property type="entry name" value="Putative phosphatase, domain 2"/>
    <property type="match status" value="1"/>
</dbReference>
<dbReference type="CDD" id="cd07505">
    <property type="entry name" value="HAD_BPGM-like"/>
    <property type="match status" value="1"/>
</dbReference>
<dbReference type="Pfam" id="PF13419">
    <property type="entry name" value="HAD_2"/>
    <property type="match status" value="1"/>
</dbReference>
<dbReference type="Gene3D" id="3.40.50.1000">
    <property type="entry name" value="HAD superfamily/HAD-like"/>
    <property type="match status" value="1"/>
</dbReference>
<dbReference type="InterPro" id="IPR036412">
    <property type="entry name" value="HAD-like_sf"/>
</dbReference>
<protein>
    <submittedName>
        <fullName evidence="1">HAD hydrolase, family IA, variant 3</fullName>
    </submittedName>
</protein>
<organism evidence="1">
    <name type="scientific">gut metagenome</name>
    <dbReference type="NCBI Taxonomy" id="749906"/>
    <lineage>
        <taxon>unclassified sequences</taxon>
        <taxon>metagenomes</taxon>
        <taxon>organismal metagenomes</taxon>
    </lineage>
</organism>
<dbReference type="PRINTS" id="PR00413">
    <property type="entry name" value="HADHALOGNASE"/>
</dbReference>
<dbReference type="NCBIfam" id="TIGR01509">
    <property type="entry name" value="HAD-SF-IA-v3"/>
    <property type="match status" value="1"/>
</dbReference>
<name>J9D0W8_9ZZZZ</name>
<dbReference type="AlphaFoldDB" id="J9D0W8"/>
<dbReference type="SUPFAM" id="SSF56784">
    <property type="entry name" value="HAD-like"/>
    <property type="match status" value="1"/>
</dbReference>
<reference evidence="1" key="1">
    <citation type="journal article" date="2012" name="PLoS ONE">
        <title>Gene sets for utilization of primary and secondary nutrition supplies in the distal gut of endangered iberian lynx.</title>
        <authorList>
            <person name="Alcaide M."/>
            <person name="Messina E."/>
            <person name="Richter M."/>
            <person name="Bargiela R."/>
            <person name="Peplies J."/>
            <person name="Huws S.A."/>
            <person name="Newbold C.J."/>
            <person name="Golyshin P.N."/>
            <person name="Simon M.A."/>
            <person name="Lopez G."/>
            <person name="Yakimov M.M."/>
            <person name="Ferrer M."/>
        </authorList>
    </citation>
    <scope>NUCLEOTIDE SEQUENCE</scope>
</reference>
<dbReference type="EMBL" id="AMCI01001228">
    <property type="protein sequence ID" value="EJX06206.1"/>
    <property type="molecule type" value="Genomic_DNA"/>
</dbReference>
<comment type="caution">
    <text evidence="1">The sequence shown here is derived from an EMBL/GenBank/DDBJ whole genome shotgun (WGS) entry which is preliminary data.</text>
</comment>
<dbReference type="GO" id="GO:0050308">
    <property type="term" value="F:sugar-phosphatase activity"/>
    <property type="evidence" value="ECO:0007669"/>
    <property type="project" value="TreeGrafter"/>
</dbReference>
<keyword evidence="1" id="KW-0378">Hydrolase</keyword>
<dbReference type="InterPro" id="IPR051806">
    <property type="entry name" value="HAD-like_SPP"/>
</dbReference>
<dbReference type="InterPro" id="IPR023214">
    <property type="entry name" value="HAD_sf"/>
</dbReference>
<dbReference type="InterPro" id="IPR023198">
    <property type="entry name" value="PGP-like_dom2"/>
</dbReference>
<evidence type="ECO:0000313" key="1">
    <source>
        <dbReference type="EMBL" id="EJX06206.1"/>
    </source>
</evidence>
<dbReference type="InterPro" id="IPR041492">
    <property type="entry name" value="HAD_2"/>
</dbReference>
<dbReference type="SFLD" id="SFLDG01129">
    <property type="entry name" value="C1.5:_HAD__Beta-PGM__Phosphata"/>
    <property type="match status" value="1"/>
</dbReference>
<proteinExistence type="predicted"/>